<dbReference type="GO" id="GO:0071203">
    <property type="term" value="C:WASH complex"/>
    <property type="evidence" value="ECO:0007669"/>
    <property type="project" value="InterPro"/>
</dbReference>
<organism evidence="3 4">
    <name type="scientific">Acrasis kona</name>
    <dbReference type="NCBI Taxonomy" id="1008807"/>
    <lineage>
        <taxon>Eukaryota</taxon>
        <taxon>Discoba</taxon>
        <taxon>Heterolobosea</taxon>
        <taxon>Tetramitia</taxon>
        <taxon>Eutetramitia</taxon>
        <taxon>Acrasidae</taxon>
        <taxon>Acrasis</taxon>
    </lineage>
</organism>
<proteinExistence type="inferred from homology"/>
<dbReference type="PANTHER" id="PTHR13015:SF0">
    <property type="entry name" value="WASH COMPLEX SUBUNIT 3"/>
    <property type="match status" value="1"/>
</dbReference>
<accession>A0AAW2Z5N7</accession>
<comment type="similarity">
    <text evidence="1">Belongs to the CCDC53 family.</text>
</comment>
<feature type="region of interest" description="Disordered" evidence="2">
    <location>
        <begin position="172"/>
        <end position="213"/>
    </location>
</feature>
<dbReference type="AlphaFoldDB" id="A0AAW2Z5N7"/>
<feature type="region of interest" description="Disordered" evidence="2">
    <location>
        <begin position="85"/>
        <end position="134"/>
    </location>
</feature>
<dbReference type="GO" id="GO:0006887">
    <property type="term" value="P:exocytosis"/>
    <property type="evidence" value="ECO:0007669"/>
    <property type="project" value="TreeGrafter"/>
</dbReference>
<reference evidence="3 4" key="1">
    <citation type="submission" date="2024-03" db="EMBL/GenBank/DDBJ databases">
        <title>The Acrasis kona genome and developmental transcriptomes reveal deep origins of eukaryotic multicellular pathways.</title>
        <authorList>
            <person name="Sheikh S."/>
            <person name="Fu C.-J."/>
            <person name="Brown M.W."/>
            <person name="Baldauf S.L."/>
        </authorList>
    </citation>
    <scope>NUCLEOTIDE SEQUENCE [LARGE SCALE GENOMIC DNA]</scope>
    <source>
        <strain evidence="3 4">ATCC MYA-3509</strain>
    </source>
</reference>
<dbReference type="Pfam" id="PF10152">
    <property type="entry name" value="CCDC53"/>
    <property type="match status" value="1"/>
</dbReference>
<keyword evidence="4" id="KW-1185">Reference proteome</keyword>
<dbReference type="InterPro" id="IPR019309">
    <property type="entry name" value="WASHC3"/>
</dbReference>
<evidence type="ECO:0000256" key="1">
    <source>
        <dbReference type="ARBA" id="ARBA00006290"/>
    </source>
</evidence>
<feature type="compositionally biased region" description="Acidic residues" evidence="2">
    <location>
        <begin position="200"/>
        <end position="213"/>
    </location>
</feature>
<sequence length="213" mass="23024">MTDVASRRVGRKKKRNNDTTPIEFNQTLDLVNAFVIQTTQFLNRFAILCENKLGKVGKDIHKLEVTLSLLEGKLNSIEGLSSVPVDLPSTQAAGTPSGIPPPPPPPPPPGMGGPPPPPPPPGAPQPPAPLQNTSEPAVLTCIQDPRLENWFKLFLKVKVPKEQLEAKMRAQGLDPEILLTPDAPTPLGPLPANYGKKESESEEEDDDDQDSDE</sequence>
<dbReference type="Proteomes" id="UP001431209">
    <property type="component" value="Unassembled WGS sequence"/>
</dbReference>
<gene>
    <name evidence="3" type="ORF">AKO1_003707</name>
</gene>
<dbReference type="GO" id="GO:0030041">
    <property type="term" value="P:actin filament polymerization"/>
    <property type="evidence" value="ECO:0007669"/>
    <property type="project" value="TreeGrafter"/>
</dbReference>
<evidence type="ECO:0000313" key="4">
    <source>
        <dbReference type="Proteomes" id="UP001431209"/>
    </source>
</evidence>
<dbReference type="PANTHER" id="PTHR13015">
    <property type="entry name" value="PROTEIN AD-016-RELATED"/>
    <property type="match status" value="1"/>
</dbReference>
<feature type="compositionally biased region" description="Pro residues" evidence="2">
    <location>
        <begin position="98"/>
        <end position="129"/>
    </location>
</feature>
<dbReference type="EMBL" id="JAOPGA020001068">
    <property type="protein sequence ID" value="KAL0484775.1"/>
    <property type="molecule type" value="Genomic_DNA"/>
</dbReference>
<evidence type="ECO:0000256" key="2">
    <source>
        <dbReference type="SAM" id="MobiDB-lite"/>
    </source>
</evidence>
<name>A0AAW2Z5N7_9EUKA</name>
<protein>
    <submittedName>
        <fullName evidence="3">WASH complex subunit CCDC53</fullName>
    </submittedName>
</protein>
<evidence type="ECO:0000313" key="3">
    <source>
        <dbReference type="EMBL" id="KAL0484775.1"/>
    </source>
</evidence>
<comment type="caution">
    <text evidence="3">The sequence shown here is derived from an EMBL/GenBank/DDBJ whole genome shotgun (WGS) entry which is preliminary data.</text>
</comment>